<dbReference type="AlphaFoldDB" id="A0A0B0MXJ1"/>
<dbReference type="EMBL" id="JRRC01407444">
    <property type="protein sequence ID" value="KHG04209.1"/>
    <property type="molecule type" value="Genomic_DNA"/>
</dbReference>
<dbReference type="Proteomes" id="UP000032142">
    <property type="component" value="Unassembled WGS sequence"/>
</dbReference>
<protein>
    <submittedName>
        <fullName evidence="2">26S proteasome non-ATPase regulatory subunit 2 1A-like protein</fullName>
    </submittedName>
</protein>
<accession>A0A0B0MXJ1</accession>
<dbReference type="GO" id="GO:0000502">
    <property type="term" value="C:proteasome complex"/>
    <property type="evidence" value="ECO:0007669"/>
    <property type="project" value="UniProtKB-KW"/>
</dbReference>
<evidence type="ECO:0000259" key="1">
    <source>
        <dbReference type="Pfam" id="PF17781"/>
    </source>
</evidence>
<keyword evidence="2" id="KW-0647">Proteasome</keyword>
<gene>
    <name evidence="2" type="ORF">F383_29030</name>
</gene>
<evidence type="ECO:0000313" key="3">
    <source>
        <dbReference type="Proteomes" id="UP000032142"/>
    </source>
</evidence>
<comment type="caution">
    <text evidence="2">The sequence shown here is derived from an EMBL/GenBank/DDBJ whole genome shotgun (WGS) entry which is preliminary data.</text>
</comment>
<name>A0A0B0MXJ1_GOSAR</name>
<reference evidence="3" key="1">
    <citation type="submission" date="2014-09" db="EMBL/GenBank/DDBJ databases">
        <authorList>
            <person name="Mudge J."/>
            <person name="Ramaraj T."/>
            <person name="Lindquist I.E."/>
            <person name="Bharti A.K."/>
            <person name="Sundararajan A."/>
            <person name="Cameron C.T."/>
            <person name="Woodward J.E."/>
            <person name="May G.D."/>
            <person name="Brubaker C."/>
            <person name="Broadhvest J."/>
            <person name="Wilkins T.A."/>
        </authorList>
    </citation>
    <scope>NUCLEOTIDE SEQUENCE</scope>
    <source>
        <strain evidence="3">cv. AKA8401</strain>
    </source>
</reference>
<dbReference type="Pfam" id="PF17781">
    <property type="entry name" value="RPN1_RPN2_N"/>
    <property type="match status" value="1"/>
</dbReference>
<feature type="domain" description="RPN1 N-terminal" evidence="1">
    <location>
        <begin position="21"/>
        <end position="64"/>
    </location>
</feature>
<keyword evidence="3" id="KW-1185">Reference proteome</keyword>
<dbReference type="InterPro" id="IPR040892">
    <property type="entry name" value="RPN1_N"/>
</dbReference>
<proteinExistence type="predicted"/>
<sequence length="64" mass="7459">MQSEKNLALKQQLELYVERVQDSDPRLQKVGLESMRNLAGEIAQEYRKRQSEEAAIEDLLELVQ</sequence>
<evidence type="ECO:0000313" key="2">
    <source>
        <dbReference type="EMBL" id="KHG04209.1"/>
    </source>
</evidence>
<organism evidence="2 3">
    <name type="scientific">Gossypium arboreum</name>
    <name type="common">Tree cotton</name>
    <name type="synonym">Gossypium nanking</name>
    <dbReference type="NCBI Taxonomy" id="29729"/>
    <lineage>
        <taxon>Eukaryota</taxon>
        <taxon>Viridiplantae</taxon>
        <taxon>Streptophyta</taxon>
        <taxon>Embryophyta</taxon>
        <taxon>Tracheophyta</taxon>
        <taxon>Spermatophyta</taxon>
        <taxon>Magnoliopsida</taxon>
        <taxon>eudicotyledons</taxon>
        <taxon>Gunneridae</taxon>
        <taxon>Pentapetalae</taxon>
        <taxon>rosids</taxon>
        <taxon>malvids</taxon>
        <taxon>Malvales</taxon>
        <taxon>Malvaceae</taxon>
        <taxon>Malvoideae</taxon>
        <taxon>Gossypium</taxon>
    </lineage>
</organism>